<keyword evidence="1" id="KW-0732">Signal</keyword>
<comment type="caution">
    <text evidence="2">The sequence shown here is derived from an EMBL/GenBank/DDBJ whole genome shotgun (WGS) entry which is preliminary data.</text>
</comment>
<evidence type="ECO:0000313" key="2">
    <source>
        <dbReference type="EMBL" id="KAF4964449.1"/>
    </source>
</evidence>
<organism evidence="2 3">
    <name type="scientific">Fusarium sarcochroum</name>
    <dbReference type="NCBI Taxonomy" id="1208366"/>
    <lineage>
        <taxon>Eukaryota</taxon>
        <taxon>Fungi</taxon>
        <taxon>Dikarya</taxon>
        <taxon>Ascomycota</taxon>
        <taxon>Pezizomycotina</taxon>
        <taxon>Sordariomycetes</taxon>
        <taxon>Hypocreomycetidae</taxon>
        <taxon>Hypocreales</taxon>
        <taxon>Nectriaceae</taxon>
        <taxon>Fusarium</taxon>
        <taxon>Fusarium lateritium species complex</taxon>
    </lineage>
</organism>
<dbReference type="AlphaFoldDB" id="A0A8H4TV02"/>
<evidence type="ECO:0000256" key="1">
    <source>
        <dbReference type="SAM" id="SignalP"/>
    </source>
</evidence>
<keyword evidence="3" id="KW-1185">Reference proteome</keyword>
<proteinExistence type="predicted"/>
<sequence length="543" mass="58743">MLPPGFSFCSALLALRSVQAKPTDSCKNTPAPVTYAKVPRLNNSQNLQSIPFIGNAAQSKPLSPLFVSHPEASLLHADGGNTGSQDFPAPLGVNAQVTAKAQSGFILLWGKHNQLTSGYVNTTSKIAPRQYGLVALDPKSMDVLAAWYPDEANQTLGFTYMEYLVETNDILINSVEGHVWVVHRGTCQGRPYFTTTRKINLVPKLQKGDKLLNSMFDSEGNVWFTTGGVLTGDGSSVANTTTYGYITPNDKVHKARLENEMVENGIAIAGTNVYMNTSPAGKNNKPNAPGYMYSLTVKGGAKGGIETRWRVSYDAGVKTKVDPNAVTSRGSGTTPALLADKYVVMVDNDSPRLHVKVYHQKPQTNGKKQLVCQVTLFKPNKGSVLNSVLGHYDSKRKEYGIMIQNAYGAPPLYTGERGQKLDGKVNDMTIMEGGISRVDVDKHGNCSVRWSNDLRVKAVSVLSTRNGLVYSYIQDTQRAANGEYVWYVAGVDWLTGKTVFQVRTGTGGAFNDNWTGGALGPDGTFYQTVSSGIVAVKDGCKNS</sequence>
<reference evidence="2" key="2">
    <citation type="submission" date="2020-05" db="EMBL/GenBank/DDBJ databases">
        <authorList>
            <person name="Kim H.-S."/>
            <person name="Proctor R.H."/>
            <person name="Brown D.W."/>
        </authorList>
    </citation>
    <scope>NUCLEOTIDE SEQUENCE</scope>
    <source>
        <strain evidence="2">NRRL 20472</strain>
    </source>
</reference>
<reference evidence="2" key="1">
    <citation type="journal article" date="2020" name="BMC Genomics">
        <title>Correction to: Identification and distribution of gene clusters required for synthesis of sphingolipid metabolism inhibitors in diverse species of the filamentous fungus Fusarium.</title>
        <authorList>
            <person name="Kim H.S."/>
            <person name="Lohmar J.M."/>
            <person name="Busman M."/>
            <person name="Brown D.W."/>
            <person name="Naumann T.A."/>
            <person name="Divon H.H."/>
            <person name="Lysoe E."/>
            <person name="Uhlig S."/>
            <person name="Proctor R.H."/>
        </authorList>
    </citation>
    <scope>NUCLEOTIDE SEQUENCE</scope>
    <source>
        <strain evidence="2">NRRL 20472</strain>
    </source>
</reference>
<dbReference type="EMBL" id="JABEXW010000410">
    <property type="protein sequence ID" value="KAF4964449.1"/>
    <property type="molecule type" value="Genomic_DNA"/>
</dbReference>
<evidence type="ECO:0000313" key="3">
    <source>
        <dbReference type="Proteomes" id="UP000622797"/>
    </source>
</evidence>
<dbReference type="OrthoDB" id="4818326at2759"/>
<gene>
    <name evidence="2" type="ORF">FSARC_7635</name>
</gene>
<dbReference type="Proteomes" id="UP000622797">
    <property type="component" value="Unassembled WGS sequence"/>
</dbReference>
<protein>
    <submittedName>
        <fullName evidence="2">Uncharacterized protein</fullName>
    </submittedName>
</protein>
<feature type="signal peptide" evidence="1">
    <location>
        <begin position="1"/>
        <end position="20"/>
    </location>
</feature>
<accession>A0A8H4TV02</accession>
<name>A0A8H4TV02_9HYPO</name>
<feature type="chain" id="PRO_5034023287" evidence="1">
    <location>
        <begin position="21"/>
        <end position="543"/>
    </location>
</feature>